<feature type="compositionally biased region" description="Pro residues" evidence="1">
    <location>
        <begin position="159"/>
        <end position="169"/>
    </location>
</feature>
<evidence type="ECO:0000256" key="2">
    <source>
        <dbReference type="SAM" id="Phobius"/>
    </source>
</evidence>
<gene>
    <name evidence="3" type="ORF">G4L39_07850</name>
</gene>
<feature type="region of interest" description="Disordered" evidence="1">
    <location>
        <begin position="88"/>
        <end position="142"/>
    </location>
</feature>
<evidence type="ECO:0000256" key="1">
    <source>
        <dbReference type="SAM" id="MobiDB-lite"/>
    </source>
</evidence>
<keyword evidence="2" id="KW-0812">Transmembrane</keyword>
<dbReference type="Proteomes" id="UP000477311">
    <property type="component" value="Unassembled WGS sequence"/>
</dbReference>
<proteinExistence type="predicted"/>
<dbReference type="RefSeq" id="WP_165107257.1">
    <property type="nucleotide sequence ID" value="NZ_JAAKYA010000052.1"/>
</dbReference>
<feature type="transmembrane region" description="Helical" evidence="2">
    <location>
        <begin position="21"/>
        <end position="40"/>
    </location>
</feature>
<comment type="caution">
    <text evidence="3">The sequence shown here is derived from an EMBL/GenBank/DDBJ whole genome shotgun (WGS) entry which is preliminary data.</text>
</comment>
<evidence type="ECO:0000313" key="3">
    <source>
        <dbReference type="EMBL" id="NGO39311.1"/>
    </source>
</evidence>
<keyword evidence="4" id="KW-1185">Reference proteome</keyword>
<name>A0A6M1RV68_9BACT</name>
<reference evidence="3 4" key="1">
    <citation type="submission" date="2020-02" db="EMBL/GenBank/DDBJ databases">
        <title>Draft genome sequence of Limisphaera ngatamarikiensis NGM72.4T, a thermophilic Verrucomicrobia grouped in subdivision 3.</title>
        <authorList>
            <person name="Carere C.R."/>
            <person name="Steen J."/>
            <person name="Hugenholtz P."/>
            <person name="Stott M.B."/>
        </authorList>
    </citation>
    <scope>NUCLEOTIDE SEQUENCE [LARGE SCALE GENOMIC DNA]</scope>
    <source>
        <strain evidence="3 4">NGM72.4</strain>
    </source>
</reference>
<organism evidence="3 4">
    <name type="scientific">Limisphaera ngatamarikiensis</name>
    <dbReference type="NCBI Taxonomy" id="1324935"/>
    <lineage>
        <taxon>Bacteria</taxon>
        <taxon>Pseudomonadati</taxon>
        <taxon>Verrucomicrobiota</taxon>
        <taxon>Verrucomicrobiia</taxon>
        <taxon>Limisphaerales</taxon>
        <taxon>Limisphaeraceae</taxon>
        <taxon>Limisphaera</taxon>
    </lineage>
</organism>
<keyword evidence="2" id="KW-1133">Transmembrane helix</keyword>
<dbReference type="EMBL" id="JAAKYA010000052">
    <property type="protein sequence ID" value="NGO39311.1"/>
    <property type="molecule type" value="Genomic_DNA"/>
</dbReference>
<evidence type="ECO:0008006" key="5">
    <source>
        <dbReference type="Google" id="ProtNLM"/>
    </source>
</evidence>
<protein>
    <recommendedName>
        <fullName evidence="5">TonB family protein</fullName>
    </recommendedName>
</protein>
<feature type="compositionally biased region" description="Basic and acidic residues" evidence="1">
    <location>
        <begin position="106"/>
        <end position="123"/>
    </location>
</feature>
<feature type="region of interest" description="Disordered" evidence="1">
    <location>
        <begin position="155"/>
        <end position="224"/>
    </location>
</feature>
<dbReference type="SUPFAM" id="SSF74653">
    <property type="entry name" value="TolA/TonB C-terminal domain"/>
    <property type="match status" value="1"/>
</dbReference>
<sequence>MDSTGSARAWSWRGTGREWTRLARAFALSVLIHLLVYGGYRVARYLDLPSDWLLPQRLRFAHQLARALAEKEESLQRPETPLVFVEVSPRQATEEPPPDTPFYSDRNARAANREADQETERPRLTGTQEQVPKTEEGAGSPAVEEYQPLQPAVARPVQPEAPPPPPPIQTPAEPRPQGDLALAGNQPETPPAQVEAPRPSRPRTLAEARARQGAQSLPGERMRQEGGVRARLEFESLDVKASPFGDYDAAFVRAVADRWYALLDAKRYPGYQRGRVVLRFQLHSDGRVTDLQVVEATVGLDLSLLCEMAVLDPAPYPPWPRELRRLIQGEVRKVQFTFYYN</sequence>
<dbReference type="Gene3D" id="3.30.1150.10">
    <property type="match status" value="1"/>
</dbReference>
<evidence type="ECO:0000313" key="4">
    <source>
        <dbReference type="Proteomes" id="UP000477311"/>
    </source>
</evidence>
<keyword evidence="2" id="KW-0472">Membrane</keyword>
<accession>A0A6M1RV68</accession>
<dbReference type="AlphaFoldDB" id="A0A6M1RV68"/>